<dbReference type="OrthoDB" id="2322901at2759"/>
<feature type="signal peptide" evidence="1">
    <location>
        <begin position="1"/>
        <end position="23"/>
    </location>
</feature>
<sequence length="410" mass="46199">MKILTIIFFIILTLLCLTRTTLSQNPSPTNWFIITKFQCTSDKTKCDKVKNVINLAGKYITATLNFKLSIKINAGFLDLCKVRKCDVIDYNNVIASASPLMIKFNDTDGKMRSFPLALYKQIHSKYVAGDDITLIINSQKDYWFRGDPLPMPVGYVDLLYVVIHEFIHGLGFTNSWDDYPLKTALRPGFGDSPSQPLFVENIFDKFIVQTQNGKSLSSMTDELNQFQYNLTTYSDQDFINSFSKSPQFSIAQYVYNIANNTRGTMGLLLTSNIQPSNQLSPNQNDILLLETSILFNNGSSIGHVDMQTYNNTSDFLMVYSYTSGETLDDKMEKTGSTNTTGPIGPKLRRFLGVLGYDVKQSYTPPDINIGIHISFNLLLSFILDVILSSVLNLDFSKVFILKANPYILTI</sequence>
<feature type="chain" id="PRO_5014116896" description="Sequence orphan" evidence="1">
    <location>
        <begin position="24"/>
        <end position="410"/>
    </location>
</feature>
<evidence type="ECO:0000256" key="1">
    <source>
        <dbReference type="SAM" id="SignalP"/>
    </source>
</evidence>
<keyword evidence="1" id="KW-0732">Signal</keyword>
<dbReference type="VEuPathDB" id="FungiDB:FUN_005987"/>
<dbReference type="VEuPathDB" id="FungiDB:RhiirFUN_005717"/>
<name>A0A2I1GWG4_9GLOM</name>
<organism evidence="2 3">
    <name type="scientific">Rhizophagus irregularis</name>
    <dbReference type="NCBI Taxonomy" id="588596"/>
    <lineage>
        <taxon>Eukaryota</taxon>
        <taxon>Fungi</taxon>
        <taxon>Fungi incertae sedis</taxon>
        <taxon>Mucoromycota</taxon>
        <taxon>Glomeromycotina</taxon>
        <taxon>Glomeromycetes</taxon>
        <taxon>Glomerales</taxon>
        <taxon>Glomeraceae</taxon>
        <taxon>Rhizophagus</taxon>
    </lineage>
</organism>
<keyword evidence="3" id="KW-1185">Reference proteome</keyword>
<dbReference type="VEuPathDB" id="FungiDB:RhiirA1_459027"/>
<evidence type="ECO:0008006" key="4">
    <source>
        <dbReference type="Google" id="ProtNLM"/>
    </source>
</evidence>
<dbReference type="Proteomes" id="UP000234323">
    <property type="component" value="Unassembled WGS sequence"/>
</dbReference>
<gene>
    <name evidence="2" type="ORF">RhiirA4_467769</name>
</gene>
<proteinExistence type="predicted"/>
<dbReference type="EMBL" id="LLXI01000949">
    <property type="protein sequence ID" value="PKY50978.1"/>
    <property type="molecule type" value="Genomic_DNA"/>
</dbReference>
<evidence type="ECO:0000313" key="3">
    <source>
        <dbReference type="Proteomes" id="UP000234323"/>
    </source>
</evidence>
<protein>
    <recommendedName>
        <fullName evidence="4">Sequence orphan</fullName>
    </recommendedName>
</protein>
<accession>A0A2I1GWG4</accession>
<evidence type="ECO:0000313" key="2">
    <source>
        <dbReference type="EMBL" id="PKY50978.1"/>
    </source>
</evidence>
<comment type="caution">
    <text evidence="2">The sequence shown here is derived from an EMBL/GenBank/DDBJ whole genome shotgun (WGS) entry which is preliminary data.</text>
</comment>
<reference evidence="2 3" key="1">
    <citation type="submission" date="2015-10" db="EMBL/GenBank/DDBJ databases">
        <title>Genome analyses suggest a sexual origin of heterokaryosis in a supposedly ancient asexual fungus.</title>
        <authorList>
            <person name="Ropars J."/>
            <person name="Sedzielewska K."/>
            <person name="Noel J."/>
            <person name="Charron P."/>
            <person name="Farinelli L."/>
            <person name="Marton T."/>
            <person name="Kruger M."/>
            <person name="Pelin A."/>
            <person name="Brachmann A."/>
            <person name="Corradi N."/>
        </authorList>
    </citation>
    <scope>NUCLEOTIDE SEQUENCE [LARGE SCALE GENOMIC DNA]</scope>
    <source>
        <strain evidence="2 3">A4</strain>
    </source>
</reference>
<dbReference type="AlphaFoldDB" id="A0A2I1GWG4"/>